<reference evidence="3 4" key="1">
    <citation type="submission" date="2019-02" db="EMBL/GenBank/DDBJ databases">
        <authorList>
            <person name="Lehtovirta-Morley E L."/>
        </authorList>
    </citation>
    <scope>NUCLEOTIDE SEQUENCE [LARGE SCALE GENOMIC DNA]</scope>
    <source>
        <strain evidence="3">NFRAN1</strain>
    </source>
</reference>
<gene>
    <name evidence="3" type="ORF">NFRAN_1555</name>
</gene>
<dbReference type="PANTHER" id="PTHR46268:SF6">
    <property type="entry name" value="UNIVERSAL STRESS PROTEIN UP12"/>
    <property type="match status" value="1"/>
</dbReference>
<accession>A0A484ICD5</accession>
<sequence>MNQLHNITMKILVPVDGSDQSIKALEYAIYLLKLTGANSNSSKNEKDFNKIIIVNVLPHFHVPLGFEKPMKSMKTGKTISLSEYITEMNEMLKNEWIERLSEIEKKYADSGISIQTQLLEGSHSSRTIADSIVKFSNQEQADLIVVGNVGLGGISKIKALGSVSRNLVEISNRPVLVVH</sequence>
<dbReference type="Pfam" id="PF00582">
    <property type="entry name" value="Usp"/>
    <property type="match status" value="1"/>
</dbReference>
<organism evidence="3 4">
    <name type="scientific">Candidatus Nitrosocosmicus franklandianus</name>
    <dbReference type="NCBI Taxonomy" id="1798806"/>
    <lineage>
        <taxon>Archaea</taxon>
        <taxon>Nitrososphaerota</taxon>
        <taxon>Nitrososphaeria</taxon>
        <taxon>Nitrososphaerales</taxon>
        <taxon>Nitrososphaeraceae</taxon>
        <taxon>Candidatus Nitrosocosmicus</taxon>
    </lineage>
</organism>
<comment type="similarity">
    <text evidence="1">Belongs to the universal stress protein A family.</text>
</comment>
<name>A0A484ICD5_9ARCH</name>
<dbReference type="CDD" id="cd00293">
    <property type="entry name" value="USP-like"/>
    <property type="match status" value="1"/>
</dbReference>
<protein>
    <submittedName>
        <fullName evidence="3">Universal stress protein family protein</fullName>
    </submittedName>
</protein>
<dbReference type="Proteomes" id="UP000294299">
    <property type="component" value="Chromosome NFRAN"/>
</dbReference>
<dbReference type="EMBL" id="LR216287">
    <property type="protein sequence ID" value="VFJ13877.1"/>
    <property type="molecule type" value="Genomic_DNA"/>
</dbReference>
<dbReference type="Gene3D" id="3.40.50.620">
    <property type="entry name" value="HUPs"/>
    <property type="match status" value="1"/>
</dbReference>
<dbReference type="SUPFAM" id="SSF52402">
    <property type="entry name" value="Adenine nucleotide alpha hydrolases-like"/>
    <property type="match status" value="1"/>
</dbReference>
<keyword evidence="4" id="KW-1185">Reference proteome</keyword>
<dbReference type="KEGG" id="nfn:NFRAN_1555"/>
<evidence type="ECO:0000313" key="4">
    <source>
        <dbReference type="Proteomes" id="UP000294299"/>
    </source>
</evidence>
<evidence type="ECO:0000259" key="2">
    <source>
        <dbReference type="Pfam" id="PF00582"/>
    </source>
</evidence>
<dbReference type="PANTHER" id="PTHR46268">
    <property type="entry name" value="STRESS RESPONSE PROTEIN NHAX"/>
    <property type="match status" value="1"/>
</dbReference>
<evidence type="ECO:0000313" key="3">
    <source>
        <dbReference type="EMBL" id="VFJ13877.1"/>
    </source>
</evidence>
<dbReference type="AlphaFoldDB" id="A0A484ICD5"/>
<proteinExistence type="inferred from homology"/>
<dbReference type="InterPro" id="IPR014729">
    <property type="entry name" value="Rossmann-like_a/b/a_fold"/>
</dbReference>
<dbReference type="InterPro" id="IPR006015">
    <property type="entry name" value="Universal_stress_UspA"/>
</dbReference>
<dbReference type="InterPro" id="IPR006016">
    <property type="entry name" value="UspA"/>
</dbReference>
<evidence type="ECO:0000256" key="1">
    <source>
        <dbReference type="ARBA" id="ARBA00008791"/>
    </source>
</evidence>
<feature type="domain" description="UspA" evidence="2">
    <location>
        <begin position="124"/>
        <end position="179"/>
    </location>
</feature>
<dbReference type="PRINTS" id="PR01438">
    <property type="entry name" value="UNVRSLSTRESS"/>
</dbReference>